<keyword evidence="4 6" id="KW-0472">Membrane</keyword>
<evidence type="ECO:0000256" key="3">
    <source>
        <dbReference type="ARBA" id="ARBA00022989"/>
    </source>
</evidence>
<dbReference type="GO" id="GO:0016020">
    <property type="term" value="C:membrane"/>
    <property type="evidence" value="ECO:0007669"/>
    <property type="project" value="UniProtKB-SubCell"/>
</dbReference>
<feature type="compositionally biased region" description="Basic and acidic residues" evidence="5">
    <location>
        <begin position="365"/>
        <end position="375"/>
    </location>
</feature>
<feature type="domain" description="MARVEL" evidence="7">
    <location>
        <begin position="646"/>
        <end position="775"/>
    </location>
</feature>
<dbReference type="AlphaFoldDB" id="A0A9P8IHF6"/>
<comment type="subcellular location">
    <subcellularLocation>
        <location evidence="1">Membrane</location>
        <topology evidence="1">Multi-pass membrane protein</topology>
    </subcellularLocation>
</comment>
<feature type="region of interest" description="Disordered" evidence="5">
    <location>
        <begin position="830"/>
        <end position="853"/>
    </location>
</feature>
<feature type="compositionally biased region" description="Polar residues" evidence="5">
    <location>
        <begin position="46"/>
        <end position="56"/>
    </location>
</feature>
<gene>
    <name evidence="8" type="ORF">KVV02_000901</name>
</gene>
<reference evidence="8" key="1">
    <citation type="submission" date="2021-07" db="EMBL/GenBank/DDBJ databases">
        <title>Draft genome of Mortierella alpina, strain LL118, isolated from an aspen leaf litter sample.</title>
        <authorList>
            <person name="Yang S."/>
            <person name="Vinatzer B.A."/>
        </authorList>
    </citation>
    <scope>NUCLEOTIDE SEQUENCE</scope>
    <source>
        <strain evidence="8">LL118</strain>
    </source>
</reference>
<dbReference type="InterPro" id="IPR008253">
    <property type="entry name" value="Marvel"/>
</dbReference>
<feature type="compositionally biased region" description="Basic residues" evidence="5">
    <location>
        <begin position="35"/>
        <end position="45"/>
    </location>
</feature>
<feature type="transmembrane region" description="Helical" evidence="6">
    <location>
        <begin position="687"/>
        <end position="706"/>
    </location>
</feature>
<accession>A0A9P8IHF6</accession>
<feature type="region of interest" description="Disordered" evidence="5">
    <location>
        <begin position="205"/>
        <end position="289"/>
    </location>
</feature>
<feature type="compositionally biased region" description="Basic and acidic residues" evidence="5">
    <location>
        <begin position="263"/>
        <end position="272"/>
    </location>
</feature>
<feature type="transmembrane region" description="Helical" evidence="6">
    <location>
        <begin position="647"/>
        <end position="667"/>
    </location>
</feature>
<evidence type="ECO:0000313" key="8">
    <source>
        <dbReference type="EMBL" id="KAG9327185.1"/>
    </source>
</evidence>
<feature type="compositionally biased region" description="Basic residues" evidence="5">
    <location>
        <begin position="331"/>
        <end position="353"/>
    </location>
</feature>
<feature type="region of interest" description="Disordered" evidence="5">
    <location>
        <begin position="1"/>
        <end position="101"/>
    </location>
</feature>
<dbReference type="EMBL" id="JAIFTL010000008">
    <property type="protein sequence ID" value="KAG9327185.1"/>
    <property type="molecule type" value="Genomic_DNA"/>
</dbReference>
<feature type="compositionally biased region" description="Gly residues" evidence="5">
    <location>
        <begin position="830"/>
        <end position="843"/>
    </location>
</feature>
<comment type="caution">
    <text evidence="8">The sequence shown here is derived from an EMBL/GenBank/DDBJ whole genome shotgun (WGS) entry which is preliminary data.</text>
</comment>
<evidence type="ECO:0000256" key="4">
    <source>
        <dbReference type="ARBA" id="ARBA00023136"/>
    </source>
</evidence>
<evidence type="ECO:0000256" key="6">
    <source>
        <dbReference type="SAM" id="Phobius"/>
    </source>
</evidence>
<feature type="transmembrane region" description="Helical" evidence="6">
    <location>
        <begin position="718"/>
        <end position="739"/>
    </location>
</feature>
<feature type="region of interest" description="Disordered" evidence="5">
    <location>
        <begin position="445"/>
        <end position="498"/>
    </location>
</feature>
<feature type="compositionally biased region" description="Low complexity" evidence="5">
    <location>
        <begin position="12"/>
        <end position="28"/>
    </location>
</feature>
<protein>
    <recommendedName>
        <fullName evidence="7">MARVEL domain-containing protein</fullName>
    </recommendedName>
</protein>
<feature type="compositionally biased region" description="Basic and acidic residues" evidence="5">
    <location>
        <begin position="382"/>
        <end position="393"/>
    </location>
</feature>
<dbReference type="Pfam" id="PF01284">
    <property type="entry name" value="MARVEL"/>
    <property type="match status" value="1"/>
</dbReference>
<sequence length="853" mass="95088">MLKKLGLQTKDSNAGVSSSPSASFLGSNRMDQKEKKKAHHNKKVLRSSTSYDSLESASMAPQPHLPSSIYNPNPFPLDPTQPDGISRNNVFVHQERQERENEAVEIEIEETQGFVSGKSRQSIDLQVHYDEEREDYRRTHNTTIQRLGAGLKGALVKSGLNMGRDKNAENDKEPDQQVDAVLLHHQHQQQRQRQERQEEMIYAEESEELMRPGTRGRERQRAQSSGPLYASDAAPDRQEHRRNHRINPRDDRHPATPSSSNRGSRDNFSDRRPRLHSLSPPPVSGDHHRKHQLDALGYWPDGYRGLHSELDEQMSPFLGYQPPPHASSSRPRPHQQYRPRPHQQYRPRPHQQYRPRPTSLVSAADYHKYSRPSHERRVHSPKRYDSDKARRDAFGLQAVAGSASESGADDEATSSLNEKQPQQPQPREVVPDRLSRAKEWVASHSRNNSIAVPPPVADREAPLSSLPGSFPSRPRHRLSMDSDGYGRMSPTQPSYYHRPGAEANYGSHERMAMISQMQMHGLSRNHRDDLGHDERYWEHNLEVYEREHYQQSRQQYDYDGRDGGFYGYAAGGPDDAVEGDGAESTLAPASVAGGGITKPKKALDLGGGVKKEGVDSKATPVAATSSGADEEELHELTSPKVPNKRRLILRLISLVSSALVLIFLIAASPVSRSSAPFSSKAGLAFHYIVGIVSILISFAFVFNYFSRRLRRKPKMKRYVLLGLDIFMTLMWLIDIFVCISKFPCAVGGQDGWCDMYNSSIFLGMVAFASFLASFIWDIWGSFNHSKPGGGRPWIRPPPPGFDNKALSRPGVGGGIGAQGVGGVGAWPGQMPGQGVGGGRGGGPMKPKNSKALW</sequence>
<keyword evidence="2 6" id="KW-0812">Transmembrane</keyword>
<proteinExistence type="predicted"/>
<evidence type="ECO:0000256" key="2">
    <source>
        <dbReference type="ARBA" id="ARBA00022692"/>
    </source>
</evidence>
<feature type="region of interest" description="Disordered" evidence="5">
    <location>
        <begin position="607"/>
        <end position="637"/>
    </location>
</feature>
<dbReference type="Proteomes" id="UP000717515">
    <property type="component" value="Unassembled WGS sequence"/>
</dbReference>
<evidence type="ECO:0000256" key="5">
    <source>
        <dbReference type="SAM" id="MobiDB-lite"/>
    </source>
</evidence>
<organism evidence="8 9">
    <name type="scientific">Mortierella alpina</name>
    <name type="common">Oleaginous fungus</name>
    <name type="synonym">Mortierella renispora</name>
    <dbReference type="NCBI Taxonomy" id="64518"/>
    <lineage>
        <taxon>Eukaryota</taxon>
        <taxon>Fungi</taxon>
        <taxon>Fungi incertae sedis</taxon>
        <taxon>Mucoromycota</taxon>
        <taxon>Mortierellomycotina</taxon>
        <taxon>Mortierellomycetes</taxon>
        <taxon>Mortierellales</taxon>
        <taxon>Mortierellaceae</taxon>
        <taxon>Mortierella</taxon>
    </lineage>
</organism>
<name>A0A9P8IHF6_MORAP</name>
<feature type="transmembrane region" description="Helical" evidence="6">
    <location>
        <begin position="759"/>
        <end position="779"/>
    </location>
</feature>
<keyword evidence="3 6" id="KW-1133">Transmembrane helix</keyword>
<evidence type="ECO:0000256" key="1">
    <source>
        <dbReference type="ARBA" id="ARBA00004141"/>
    </source>
</evidence>
<evidence type="ECO:0000313" key="9">
    <source>
        <dbReference type="Proteomes" id="UP000717515"/>
    </source>
</evidence>
<feature type="region of interest" description="Disordered" evidence="5">
    <location>
        <begin position="314"/>
        <end position="433"/>
    </location>
</feature>
<evidence type="ECO:0000259" key="7">
    <source>
        <dbReference type="Pfam" id="PF01284"/>
    </source>
</evidence>